<dbReference type="EMBL" id="AQHV01000021">
    <property type="protein sequence ID" value="KKB48604.1"/>
    <property type="molecule type" value="Genomic_DNA"/>
</dbReference>
<feature type="binding site" evidence="7">
    <location>
        <position position="179"/>
    </location>
    <ligand>
        <name>substrate</name>
    </ligand>
</feature>
<evidence type="ECO:0000256" key="2">
    <source>
        <dbReference type="ARBA" id="ARBA00012755"/>
    </source>
</evidence>
<dbReference type="PROSITE" id="PS00512">
    <property type="entry name" value="ALPHA_GALACTOSIDASE"/>
    <property type="match status" value="1"/>
</dbReference>
<feature type="domain" description="Glycosyl hydrolase family 36 N-terminal" evidence="10">
    <location>
        <begin position="64"/>
        <end position="267"/>
    </location>
</feature>
<dbReference type="Gene3D" id="2.70.98.60">
    <property type="entry name" value="alpha-galactosidase from lactobacil brevis"/>
    <property type="match status" value="1"/>
</dbReference>
<dbReference type="Pfam" id="PF16874">
    <property type="entry name" value="Glyco_hydro_36C"/>
    <property type="match status" value="1"/>
</dbReference>
<dbReference type="STRING" id="927665.HMPREF1535_03832"/>
<feature type="binding site" evidence="7">
    <location>
        <begin position="460"/>
        <end position="464"/>
    </location>
    <ligand>
        <name>substrate</name>
    </ligand>
</feature>
<dbReference type="Gene3D" id="3.20.20.70">
    <property type="entry name" value="Aldolase class I"/>
    <property type="match status" value="1"/>
</dbReference>
<evidence type="ECO:0000313" key="11">
    <source>
        <dbReference type="EMBL" id="KKB48604.1"/>
    </source>
</evidence>
<accession>A0A0F5ISR4</accession>
<evidence type="ECO:0000256" key="6">
    <source>
        <dbReference type="PIRSR" id="PIRSR005536-1"/>
    </source>
</evidence>
<dbReference type="InterPro" id="IPR031705">
    <property type="entry name" value="Glyco_hydro_36_C"/>
</dbReference>
<evidence type="ECO:0000256" key="7">
    <source>
        <dbReference type="PIRSR" id="PIRSR005536-2"/>
    </source>
</evidence>
<dbReference type="HOGENOM" id="CLU_009640_2_2_10"/>
<feature type="signal peptide" evidence="8">
    <location>
        <begin position="1"/>
        <end position="20"/>
    </location>
</feature>
<evidence type="ECO:0000256" key="8">
    <source>
        <dbReference type="SAM" id="SignalP"/>
    </source>
</evidence>
<evidence type="ECO:0000256" key="3">
    <source>
        <dbReference type="ARBA" id="ARBA00022801"/>
    </source>
</evidence>
<keyword evidence="3 5" id="KW-0378">Hydrolase</keyword>
<dbReference type="CDD" id="cd14791">
    <property type="entry name" value="GH36"/>
    <property type="match status" value="1"/>
</dbReference>
<name>A0A0F5ISR4_9BACT</name>
<dbReference type="GO" id="GO:0004557">
    <property type="term" value="F:alpha-galactosidase activity"/>
    <property type="evidence" value="ECO:0007669"/>
    <property type="project" value="UniProtKB-UniRule"/>
</dbReference>
<evidence type="ECO:0000313" key="12">
    <source>
        <dbReference type="Proteomes" id="UP000033047"/>
    </source>
</evidence>
<feature type="binding site" evidence="7">
    <location>
        <position position="531"/>
    </location>
    <ligand>
        <name>substrate</name>
    </ligand>
</feature>
<dbReference type="PANTHER" id="PTHR43053:SF3">
    <property type="entry name" value="ALPHA-GALACTOSIDASE C-RELATED"/>
    <property type="match status" value="1"/>
</dbReference>
<evidence type="ECO:0000256" key="5">
    <source>
        <dbReference type="PIRNR" id="PIRNR005536"/>
    </source>
</evidence>
<keyword evidence="4 5" id="KW-0326">Glycosidase</keyword>
<dbReference type="InterPro" id="IPR050985">
    <property type="entry name" value="Alpha-glycosidase_related"/>
</dbReference>
<feature type="active site" description="Nucleophile" evidence="6">
    <location>
        <position position="462"/>
    </location>
</feature>
<evidence type="ECO:0000256" key="4">
    <source>
        <dbReference type="ARBA" id="ARBA00023295"/>
    </source>
</evidence>
<proteinExistence type="inferred from homology"/>
<dbReference type="PANTHER" id="PTHR43053">
    <property type="entry name" value="GLYCOSIDASE FAMILY 31"/>
    <property type="match status" value="1"/>
</dbReference>
<comment type="caution">
    <text evidence="11">The sequence shown here is derived from an EMBL/GenBank/DDBJ whole genome shotgun (WGS) entry which is preliminary data.</text>
</comment>
<feature type="binding site" evidence="7">
    <location>
        <begin position="346"/>
        <end position="347"/>
    </location>
    <ligand>
        <name>substrate</name>
    </ligand>
</feature>
<feature type="binding site" evidence="7">
    <location>
        <position position="426"/>
    </location>
    <ligand>
        <name>substrate</name>
    </ligand>
</feature>
<evidence type="ECO:0000256" key="1">
    <source>
        <dbReference type="ARBA" id="ARBA00001255"/>
    </source>
</evidence>
<feature type="active site" description="Proton donor" evidence="6">
    <location>
        <position position="531"/>
    </location>
</feature>
<evidence type="ECO:0000259" key="10">
    <source>
        <dbReference type="Pfam" id="PF16875"/>
    </source>
</evidence>
<dbReference type="InterPro" id="IPR000111">
    <property type="entry name" value="Glyco_hydro_27/36_CS"/>
</dbReference>
<feature type="binding site" evidence="7">
    <location>
        <position position="509"/>
    </location>
    <ligand>
        <name>substrate</name>
    </ligand>
</feature>
<dbReference type="InterPro" id="IPR038417">
    <property type="entry name" value="Alpga-gal_N_sf"/>
</dbReference>
<dbReference type="Proteomes" id="UP000033047">
    <property type="component" value="Unassembled WGS sequence"/>
</dbReference>
<dbReference type="InterPro" id="IPR017853">
    <property type="entry name" value="GH"/>
</dbReference>
<dbReference type="InterPro" id="IPR002252">
    <property type="entry name" value="Glyco_hydro_36"/>
</dbReference>
<keyword evidence="8" id="KW-0732">Signal</keyword>
<reference evidence="11 12" key="1">
    <citation type="submission" date="2013-04" db="EMBL/GenBank/DDBJ databases">
        <title>The Genome Sequence of Parabacteroides goldsteinii DSM 19448.</title>
        <authorList>
            <consortium name="The Broad Institute Genomics Platform"/>
            <person name="Earl A."/>
            <person name="Ward D."/>
            <person name="Feldgarden M."/>
            <person name="Gevers D."/>
            <person name="Martens E."/>
            <person name="Sakamoto M."/>
            <person name="Benno Y."/>
            <person name="Song Y."/>
            <person name="Liu C."/>
            <person name="Lee J."/>
            <person name="Bolanos M."/>
            <person name="Vaisanen M.L."/>
            <person name="Finegold S.M."/>
            <person name="Walker B."/>
            <person name="Young S."/>
            <person name="Zeng Q."/>
            <person name="Gargeya S."/>
            <person name="Fitzgerald M."/>
            <person name="Haas B."/>
            <person name="Abouelleil A."/>
            <person name="Allen A.W."/>
            <person name="Alvarado L."/>
            <person name="Arachchi H.M."/>
            <person name="Berlin A.M."/>
            <person name="Chapman S.B."/>
            <person name="Gainer-Dewar J."/>
            <person name="Goldberg J."/>
            <person name="Griggs A."/>
            <person name="Gujja S."/>
            <person name="Hansen M."/>
            <person name="Howarth C."/>
            <person name="Imamovic A."/>
            <person name="Ireland A."/>
            <person name="Larimer J."/>
            <person name="McCowan C."/>
            <person name="Murphy C."/>
            <person name="Pearson M."/>
            <person name="Poon T.W."/>
            <person name="Priest M."/>
            <person name="Roberts A."/>
            <person name="Saif S."/>
            <person name="Shea T."/>
            <person name="Sisk P."/>
            <person name="Sykes S."/>
            <person name="Wortman J."/>
            <person name="Nusbaum C."/>
            <person name="Birren B."/>
        </authorList>
    </citation>
    <scope>NUCLEOTIDE SEQUENCE [LARGE SCALE GENOMIC DNA]</scope>
    <source>
        <strain evidence="11 12">DSM 19448</strain>
    </source>
</reference>
<dbReference type="Pfam" id="PF16875">
    <property type="entry name" value="Glyco_hydro_36N"/>
    <property type="match status" value="1"/>
</dbReference>
<gene>
    <name evidence="11" type="ORF">HMPREF1535_03832</name>
</gene>
<dbReference type="SUPFAM" id="SSF51445">
    <property type="entry name" value="(Trans)glycosidases"/>
    <property type="match status" value="1"/>
</dbReference>
<dbReference type="InterPro" id="IPR031704">
    <property type="entry name" value="Glyco_hydro_36_N"/>
</dbReference>
<protein>
    <recommendedName>
        <fullName evidence="2 5">Alpha-galactosidase</fullName>
        <ecNumber evidence="2 5">3.2.1.22</ecNumber>
    </recommendedName>
</protein>
<dbReference type="GO" id="GO:0016052">
    <property type="term" value="P:carbohydrate catabolic process"/>
    <property type="evidence" value="ECO:0007669"/>
    <property type="project" value="InterPro"/>
</dbReference>
<dbReference type="AlphaFoldDB" id="A0A0F5ISR4"/>
<evidence type="ECO:0000259" key="9">
    <source>
        <dbReference type="Pfam" id="PF16874"/>
    </source>
</evidence>
<organism evidence="11 12">
    <name type="scientific">Parabacteroides goldsteinii DSM 19448 = WAL 12034</name>
    <dbReference type="NCBI Taxonomy" id="927665"/>
    <lineage>
        <taxon>Bacteria</taxon>
        <taxon>Pseudomonadati</taxon>
        <taxon>Bacteroidota</taxon>
        <taxon>Bacteroidia</taxon>
        <taxon>Bacteroidales</taxon>
        <taxon>Tannerellaceae</taxon>
        <taxon>Parabacteroides</taxon>
    </lineage>
</organism>
<dbReference type="PATRIC" id="fig|927665.4.peg.3937"/>
<dbReference type="Pfam" id="PF02065">
    <property type="entry name" value="Melibiase"/>
    <property type="match status" value="1"/>
</dbReference>
<dbReference type="InterPro" id="IPR013785">
    <property type="entry name" value="Aldolase_TIM"/>
</dbReference>
<comment type="catalytic activity">
    <reaction evidence="1 5">
        <text>Hydrolysis of terminal, non-reducing alpha-D-galactose residues in alpha-D-galactosides, including galactose oligosaccharides, galactomannans and galactolipids.</text>
        <dbReference type="EC" id="3.2.1.22"/>
    </reaction>
</comment>
<sequence>MKNKLFLLICLIVISISLKANDKTVIPITTDNISLIYKVGNNGRLYQSYVGQKLRFDSDIDQLPMLGEAYITHGMEDYFEPAIRILHNDGNPSLLLKYVSYKTSDLQPGVTETVIKLKDDVYPVTVDLHFIAYAEENIIKTYTEISHQEKKPVVLYNYASSLLHLNAGKYFLTEFAGDWAHEVNMTEQQLSFGKKVLDTKLGSRANMFNSPFFLLALNEESKENEGEVLFGTIGWTGNFRFTFEVDNLNNLRILSGINNYASEYSLKPQDIFRTPEFIFTFSAEGKGKASRDFHKWARKYQVKDGDKPRMTLLNNWEATYFDFNEDKLVDIMDEAKSLGVDMFLLDDGWFANKYPRSSDRQGLGDWDETVTKLPNGIGKLVKEATDKGIKFGLWIEPEMVNPKSELYEKHKDWVIHLPNRDEYYFRNQMVLDLSNPKVQDYVFGIVDNLMTKYPGIAYFKWDCNSPITNIYSPYLKDQQSHLYIEHVKGLYNVLERVKAKYPNLPMMLCSGGGGRSDYEALKYFTEFWPSDNTDPIERIFIQWGYSHFFPSKTMAAHVTSWNKNASVKFRTDVAMMGKLGFDIRIHDMTPAEQEYCKGAVKNFNRLGSAILDGDLYRLVSPYEGNHSAVMYVNEATDKAVLFAFDIHPRYAETLQPVRLQGLAPEAQYEIKEINLLPDTKSILKCNGKTYSGEYLMKVGIPVFSGRQLASRVIEISKK</sequence>
<dbReference type="PRINTS" id="PR00743">
    <property type="entry name" value="GLHYDRLASE36"/>
</dbReference>
<dbReference type="Gene3D" id="2.60.40.1180">
    <property type="entry name" value="Golgi alpha-mannosidase II"/>
    <property type="match status" value="1"/>
</dbReference>
<dbReference type="FunFam" id="3.20.20.70:FF:000118">
    <property type="entry name" value="Alpha-galactosidase"/>
    <property type="match status" value="1"/>
</dbReference>
<dbReference type="RefSeq" id="WP_046147117.1">
    <property type="nucleotide sequence ID" value="NZ_KQ033913.1"/>
</dbReference>
<feature type="domain" description="Glycosyl hydrolase family 36 C-terminal" evidence="9">
    <location>
        <begin position="627"/>
        <end position="714"/>
    </location>
</feature>
<dbReference type="EC" id="3.2.1.22" evidence="2 5"/>
<dbReference type="PIRSF" id="PIRSF005536">
    <property type="entry name" value="Agal"/>
    <property type="match status" value="1"/>
</dbReference>
<feature type="chain" id="PRO_5002488815" description="Alpha-galactosidase" evidence="8">
    <location>
        <begin position="21"/>
        <end position="718"/>
    </location>
</feature>
<comment type="similarity">
    <text evidence="5">Belongs to the glycosyl hydrolase.</text>
</comment>
<dbReference type="InterPro" id="IPR013780">
    <property type="entry name" value="Glyco_hydro_b"/>
</dbReference>